<evidence type="ECO:0000256" key="6">
    <source>
        <dbReference type="PIRSR" id="PIRSR000097-3"/>
    </source>
</evidence>
<reference evidence="8 9" key="1">
    <citation type="submission" date="2019-07" db="EMBL/GenBank/DDBJ databases">
        <title>Finished genome of Venturia effusa.</title>
        <authorList>
            <person name="Young C.A."/>
            <person name="Cox M.P."/>
            <person name="Ganley A.R.D."/>
            <person name="David W.J."/>
        </authorList>
    </citation>
    <scope>NUCLEOTIDE SEQUENCE [LARGE SCALE GENOMIC DNA]</scope>
    <source>
        <strain evidence="9">albino</strain>
    </source>
</reference>
<dbReference type="InterPro" id="IPR036812">
    <property type="entry name" value="NAD(P)_OxRdtase_dom_sf"/>
</dbReference>
<dbReference type="InterPro" id="IPR044494">
    <property type="entry name" value="AKR3C2/3"/>
</dbReference>
<dbReference type="PANTHER" id="PTHR43827:SF3">
    <property type="entry name" value="NADP-DEPENDENT OXIDOREDUCTASE DOMAIN-CONTAINING PROTEIN"/>
    <property type="match status" value="1"/>
</dbReference>
<dbReference type="PANTHER" id="PTHR43827">
    <property type="entry name" value="2,5-DIKETO-D-GLUCONIC ACID REDUCTASE"/>
    <property type="match status" value="1"/>
</dbReference>
<dbReference type="PIRSF" id="PIRSF000097">
    <property type="entry name" value="AKR"/>
    <property type="match status" value="1"/>
</dbReference>
<keyword evidence="9" id="KW-1185">Reference proteome</keyword>
<dbReference type="EMBL" id="CP042200">
    <property type="protein sequence ID" value="QDS76867.1"/>
    <property type="molecule type" value="Genomic_DNA"/>
</dbReference>
<evidence type="ECO:0000256" key="3">
    <source>
        <dbReference type="ARBA" id="ARBA00023002"/>
    </source>
</evidence>
<keyword evidence="3" id="KW-0560">Oxidoreductase</keyword>
<evidence type="ECO:0000256" key="5">
    <source>
        <dbReference type="PIRSR" id="PIRSR000097-2"/>
    </source>
</evidence>
<dbReference type="Gene3D" id="3.20.20.100">
    <property type="entry name" value="NADP-dependent oxidoreductase domain"/>
    <property type="match status" value="1"/>
</dbReference>
<dbReference type="InterPro" id="IPR023210">
    <property type="entry name" value="NADP_OxRdtase_dom"/>
</dbReference>
<feature type="binding site" evidence="5">
    <location>
        <position position="164"/>
    </location>
    <ligand>
        <name>substrate</name>
    </ligand>
</feature>
<dbReference type="GO" id="GO:0016652">
    <property type="term" value="F:oxidoreductase activity, acting on NAD(P)H as acceptor"/>
    <property type="evidence" value="ECO:0007669"/>
    <property type="project" value="InterPro"/>
</dbReference>
<dbReference type="Proteomes" id="UP000316270">
    <property type="component" value="Chromosome 16"/>
</dbReference>
<gene>
    <name evidence="8" type="ORF">FKW77_003524</name>
</gene>
<evidence type="ECO:0000313" key="8">
    <source>
        <dbReference type="EMBL" id="QDS76867.1"/>
    </source>
</evidence>
<comment type="similarity">
    <text evidence="1">Belongs to the aldo/keto reductase family.</text>
</comment>
<dbReference type="SUPFAM" id="SSF51430">
    <property type="entry name" value="NAD(P)-linked oxidoreductase"/>
    <property type="match status" value="1"/>
</dbReference>
<sequence>MSVFKTSIHGQHLRGIPRIKPAFTSTFSLQLQKRPLHSPRPRDLNMAKINTPIPSLKLNDGTSIPMLGYGTGTAWYKTGDESTVDRKLVECVKTAIGLGYYHLDGAEVYKTEPELGLAIKESGVDRSKLFITTKVMHNVGDPVTALKTSLKKLQVDYVDLYLIHAPYFASNDPKDPTNNDPAKLQKAWAAMEQLKEAGLAKSIGVSNYLIPDLESTLKTAKVVPSINQIEFHPYLQHGDLIPFQKKHGIATAAYGPLTATTKAKPGPVDEIYSALAKKYAVSEGEIALRWTIDSDVVAITTSSKEQRLSDYLRAATFKLTPKEVEEIGKLGLQKHFRGFWGNKFTEDNKL</sequence>
<dbReference type="PRINTS" id="PR00069">
    <property type="entry name" value="ALDKETRDTASE"/>
</dbReference>
<dbReference type="AlphaFoldDB" id="A0A517LMK2"/>
<dbReference type="PROSITE" id="PS00062">
    <property type="entry name" value="ALDOKETO_REDUCTASE_2"/>
    <property type="match status" value="1"/>
</dbReference>
<organism evidence="8 9">
    <name type="scientific">Venturia effusa</name>
    <dbReference type="NCBI Taxonomy" id="50376"/>
    <lineage>
        <taxon>Eukaryota</taxon>
        <taxon>Fungi</taxon>
        <taxon>Dikarya</taxon>
        <taxon>Ascomycota</taxon>
        <taxon>Pezizomycotina</taxon>
        <taxon>Dothideomycetes</taxon>
        <taxon>Pleosporomycetidae</taxon>
        <taxon>Venturiales</taxon>
        <taxon>Venturiaceae</taxon>
        <taxon>Venturia</taxon>
    </lineage>
</organism>
<feature type="domain" description="NADP-dependent oxidoreductase" evidence="7">
    <location>
        <begin position="70"/>
        <end position="329"/>
    </location>
</feature>
<evidence type="ECO:0000256" key="1">
    <source>
        <dbReference type="ARBA" id="ARBA00007905"/>
    </source>
</evidence>
<dbReference type="OrthoDB" id="416253at2759"/>
<feature type="site" description="Lowers pKa of active site Tyr" evidence="6">
    <location>
        <position position="134"/>
    </location>
</feature>
<evidence type="ECO:0000256" key="4">
    <source>
        <dbReference type="PIRSR" id="PIRSR000097-1"/>
    </source>
</evidence>
<proteinExistence type="inferred from homology"/>
<dbReference type="InterPro" id="IPR018170">
    <property type="entry name" value="Aldo/ket_reductase_CS"/>
</dbReference>
<dbReference type="STRING" id="50376.A0A517LMK2"/>
<dbReference type="FunFam" id="3.20.20.100:FF:000002">
    <property type="entry name" value="2,5-diketo-D-gluconic acid reductase A"/>
    <property type="match status" value="1"/>
</dbReference>
<name>A0A517LMK2_9PEZI</name>
<dbReference type="InterPro" id="IPR020471">
    <property type="entry name" value="AKR"/>
</dbReference>
<dbReference type="GO" id="GO:0016616">
    <property type="term" value="F:oxidoreductase activity, acting on the CH-OH group of donors, NAD or NADP as acceptor"/>
    <property type="evidence" value="ECO:0007669"/>
    <property type="project" value="UniProtKB-ARBA"/>
</dbReference>
<protein>
    <recommendedName>
        <fullName evidence="7">NADP-dependent oxidoreductase domain-containing protein</fullName>
    </recommendedName>
</protein>
<feature type="active site" description="Proton donor" evidence="4">
    <location>
        <position position="109"/>
    </location>
</feature>
<evidence type="ECO:0000313" key="9">
    <source>
        <dbReference type="Proteomes" id="UP000316270"/>
    </source>
</evidence>
<keyword evidence="2" id="KW-0521">NADP</keyword>
<accession>A0A517LMK2</accession>
<dbReference type="CDD" id="cd19120">
    <property type="entry name" value="AKR_AKR3C2-3"/>
    <property type="match status" value="1"/>
</dbReference>
<dbReference type="Pfam" id="PF00248">
    <property type="entry name" value="Aldo_ket_red"/>
    <property type="match status" value="1"/>
</dbReference>
<evidence type="ECO:0000259" key="7">
    <source>
        <dbReference type="Pfam" id="PF00248"/>
    </source>
</evidence>
<evidence type="ECO:0000256" key="2">
    <source>
        <dbReference type="ARBA" id="ARBA00022857"/>
    </source>
</evidence>